<dbReference type="InterPro" id="IPR029033">
    <property type="entry name" value="His_PPase_superfam"/>
</dbReference>
<organism evidence="1 2">
    <name type="scientific">Pseudomonas segetis</name>
    <dbReference type="NCBI Taxonomy" id="298908"/>
    <lineage>
        <taxon>Bacteria</taxon>
        <taxon>Pseudomonadati</taxon>
        <taxon>Pseudomonadota</taxon>
        <taxon>Gammaproteobacteria</taxon>
        <taxon>Pseudomonadales</taxon>
        <taxon>Pseudomonadaceae</taxon>
        <taxon>Pseudomonas</taxon>
    </lineage>
</organism>
<sequence length="153" mass="16610">MRLWLLRHGEAQPQAATDAARALTAHGCDQVRKAALQLEGRPIRQIIASPYLRTQQTAALVAETLGYGSPIITAPWLTPDGQSRNVIRQLDRYADEEILLVTHQPLVGDLAGLLIHGHREQPLPMMTASLAELDGPMVAAGAMDLLAVVHAHH</sequence>
<dbReference type="Proteomes" id="UP000242915">
    <property type="component" value="Unassembled WGS sequence"/>
</dbReference>
<dbReference type="InterPro" id="IPR013078">
    <property type="entry name" value="His_Pase_superF_clade-1"/>
</dbReference>
<accession>A0A239ADB9</accession>
<dbReference type="Pfam" id="PF00300">
    <property type="entry name" value="His_Phos_1"/>
    <property type="match status" value="1"/>
</dbReference>
<name>A0A239ADB9_9PSED</name>
<dbReference type="GO" id="GO:0101006">
    <property type="term" value="F:protein histidine phosphatase activity"/>
    <property type="evidence" value="ECO:0007669"/>
    <property type="project" value="InterPro"/>
</dbReference>
<dbReference type="InterPro" id="IPR004449">
    <property type="entry name" value="SixA"/>
</dbReference>
<dbReference type="SMART" id="SM00855">
    <property type="entry name" value="PGAM"/>
    <property type="match status" value="1"/>
</dbReference>
<dbReference type="Gene3D" id="3.40.50.1240">
    <property type="entry name" value="Phosphoglycerate mutase-like"/>
    <property type="match status" value="1"/>
</dbReference>
<keyword evidence="2" id="KW-1185">Reference proteome</keyword>
<dbReference type="AlphaFoldDB" id="A0A239ADB9"/>
<reference evidence="2" key="1">
    <citation type="submission" date="2017-06" db="EMBL/GenBank/DDBJ databases">
        <authorList>
            <person name="Varghese N."/>
            <person name="Submissions S."/>
        </authorList>
    </citation>
    <scope>NUCLEOTIDE SEQUENCE [LARGE SCALE GENOMIC DNA]</scope>
    <source>
        <strain evidence="2">CIP 108523</strain>
    </source>
</reference>
<evidence type="ECO:0000313" key="1">
    <source>
        <dbReference type="EMBL" id="SNR93372.1"/>
    </source>
</evidence>
<dbReference type="NCBIfam" id="TIGR00249">
    <property type="entry name" value="sixA"/>
    <property type="match status" value="1"/>
</dbReference>
<protein>
    <submittedName>
        <fullName evidence="1">Phosphohistidine phosphatase, SixA</fullName>
    </submittedName>
</protein>
<dbReference type="CDD" id="cd07067">
    <property type="entry name" value="HP_PGM_like"/>
    <property type="match status" value="1"/>
</dbReference>
<dbReference type="RefSeq" id="WP_010483677.1">
    <property type="nucleotide sequence ID" value="NZ_FZOG01000001.1"/>
</dbReference>
<evidence type="ECO:0000313" key="2">
    <source>
        <dbReference type="Proteomes" id="UP000242915"/>
    </source>
</evidence>
<dbReference type="SUPFAM" id="SSF53254">
    <property type="entry name" value="Phosphoglycerate mutase-like"/>
    <property type="match status" value="1"/>
</dbReference>
<gene>
    <name evidence="1" type="ORF">SAMN05216255_1087</name>
</gene>
<proteinExistence type="predicted"/>
<dbReference type="GO" id="GO:0005737">
    <property type="term" value="C:cytoplasm"/>
    <property type="evidence" value="ECO:0007669"/>
    <property type="project" value="InterPro"/>
</dbReference>
<dbReference type="EMBL" id="FZOG01000001">
    <property type="protein sequence ID" value="SNR93372.1"/>
    <property type="molecule type" value="Genomic_DNA"/>
</dbReference>